<accession>A0A3Y4MIU2</accession>
<dbReference type="PANTHER" id="PTHR31240:SF0">
    <property type="entry name" value="MATERNAL EFFECT EMBRYO ARREST 18"/>
    <property type="match status" value="1"/>
</dbReference>
<protein>
    <submittedName>
        <fullName evidence="1">YvcK family protein</fullName>
    </submittedName>
</protein>
<dbReference type="AlphaFoldDB" id="A0A3Y4MIU2"/>
<dbReference type="CDD" id="cd07187">
    <property type="entry name" value="YvcK_like"/>
    <property type="match status" value="1"/>
</dbReference>
<dbReference type="InterPro" id="IPR002882">
    <property type="entry name" value="CofD"/>
</dbReference>
<proteinExistence type="predicted"/>
<accession>A0A5H7CS37</accession>
<name>A0A3Y4MIU2_SALET</name>
<dbReference type="PANTHER" id="PTHR31240">
    <property type="entry name" value="MATERNAL EFFECT EMBRYO ARREST 18"/>
    <property type="match status" value="1"/>
</dbReference>
<dbReference type="InterPro" id="IPR038136">
    <property type="entry name" value="CofD-like_dom_sf"/>
</dbReference>
<comment type="caution">
    <text evidence="1">The sequence shown here is derived from an EMBL/GenBank/DDBJ whole genome shotgun (WGS) entry which is preliminary data.</text>
</comment>
<dbReference type="Pfam" id="PF01933">
    <property type="entry name" value="CofD"/>
    <property type="match status" value="1"/>
</dbReference>
<organism evidence="1">
    <name type="scientific">Salmonella enterica I</name>
    <dbReference type="NCBI Taxonomy" id="59201"/>
    <lineage>
        <taxon>Bacteria</taxon>
        <taxon>Pseudomonadati</taxon>
        <taxon>Pseudomonadota</taxon>
        <taxon>Gammaproteobacteria</taxon>
        <taxon>Enterobacterales</taxon>
        <taxon>Enterobacteriaceae</taxon>
        <taxon>Salmonella</taxon>
    </lineage>
</organism>
<reference evidence="1" key="1">
    <citation type="submission" date="2019-10" db="EMBL/GenBank/DDBJ databases">
        <authorList>
            <person name="Ashton P.M."/>
            <person name="Dallman T."/>
            <person name="Nair S."/>
            <person name="De Pinna E."/>
            <person name="Peters T."/>
            <person name="Grant K."/>
        </authorList>
    </citation>
    <scope>NUCLEOTIDE SEQUENCE</scope>
    <source>
        <strain evidence="1">808267</strain>
    </source>
</reference>
<gene>
    <name evidence="1" type="ORF">F9Q54_10700</name>
</gene>
<dbReference type="Gene3D" id="3.40.50.10680">
    <property type="entry name" value="CofD-like domains"/>
    <property type="match status" value="1"/>
</dbReference>
<sequence length="371" mass="40392">MKHVVLFSGGSACRSLNIALCQRSISLTRIVPAWDSGGSSRSIRESIDILSVGDIRQALMTMAYGEGCSGDIVRICNTRLSSEQDSKEASREFRAYVEGQHPLLGRLDPGLRGAIVNYLKIFADKAGITFDYRNGSIGNFILTGAYLAHNQDMNTAIFVFRKLCGITGEVWPSSLDNNLLLSAQLSDGQQISPQDKITHLSRQQSEKGISSVSLKTSTGSHAQANTAVLEAIKNADLVIFGPGSFYTSILPHLQVTGMTSAIAQAGCPVALVGNILQCCETRSLGLQDITDRFIQYWHDADASIPLPGLVVLGNQRFLSIEKYVGEFAYLGDEIIDSPRYSSVLDEFEDVWVRGKHDGEILASRLLSLARN</sequence>
<evidence type="ECO:0000313" key="1">
    <source>
        <dbReference type="EMBL" id="EDA0998670.1"/>
    </source>
</evidence>
<dbReference type="SUPFAM" id="SSF142338">
    <property type="entry name" value="CofD-like"/>
    <property type="match status" value="1"/>
</dbReference>
<dbReference type="GO" id="GO:0043743">
    <property type="term" value="F:LPPG:FO 2-phospho-L-lactate transferase activity"/>
    <property type="evidence" value="ECO:0007669"/>
    <property type="project" value="InterPro"/>
</dbReference>
<dbReference type="EMBL" id="AALIYN010000008">
    <property type="protein sequence ID" value="EDA0998670.1"/>
    <property type="molecule type" value="Genomic_DNA"/>
</dbReference>